<dbReference type="CDD" id="cd14014">
    <property type="entry name" value="STKc_PknB_like"/>
    <property type="match status" value="1"/>
</dbReference>
<dbReference type="InterPro" id="IPR011009">
    <property type="entry name" value="Kinase-like_dom_sf"/>
</dbReference>
<keyword evidence="5 9" id="KW-0418">Kinase</keyword>
<accession>A0ABV6Z2B7</accession>
<evidence type="ECO:0000313" key="9">
    <source>
        <dbReference type="EMBL" id="MFC1852597.1"/>
    </source>
</evidence>
<evidence type="ECO:0000256" key="4">
    <source>
        <dbReference type="ARBA" id="ARBA00022741"/>
    </source>
</evidence>
<feature type="domain" description="Protein kinase" evidence="8">
    <location>
        <begin position="11"/>
        <end position="280"/>
    </location>
</feature>
<organism evidence="9 10">
    <name type="scientific">candidate division CSSED10-310 bacterium</name>
    <dbReference type="NCBI Taxonomy" id="2855610"/>
    <lineage>
        <taxon>Bacteria</taxon>
        <taxon>Bacteria division CSSED10-310</taxon>
    </lineage>
</organism>
<dbReference type="PROSITE" id="PS50011">
    <property type="entry name" value="PROTEIN_KINASE_DOM"/>
    <property type="match status" value="1"/>
</dbReference>
<keyword evidence="10" id="KW-1185">Reference proteome</keyword>
<dbReference type="SMART" id="SM00219">
    <property type="entry name" value="TyrKc"/>
    <property type="match status" value="1"/>
</dbReference>
<dbReference type="SUPFAM" id="SSF56112">
    <property type="entry name" value="Protein kinase-like (PK-like)"/>
    <property type="match status" value="1"/>
</dbReference>
<keyword evidence="3" id="KW-0808">Transferase</keyword>
<dbReference type="InterPro" id="IPR000719">
    <property type="entry name" value="Prot_kinase_dom"/>
</dbReference>
<gene>
    <name evidence="9" type="ORF">ACFL27_20560</name>
</gene>
<dbReference type="Pfam" id="PF00069">
    <property type="entry name" value="Pkinase"/>
    <property type="match status" value="1"/>
</dbReference>
<keyword evidence="4 7" id="KW-0547">Nucleotide-binding</keyword>
<dbReference type="EMBL" id="JBHPBY010000336">
    <property type="protein sequence ID" value="MFC1852597.1"/>
    <property type="molecule type" value="Genomic_DNA"/>
</dbReference>
<evidence type="ECO:0000256" key="6">
    <source>
        <dbReference type="ARBA" id="ARBA00022840"/>
    </source>
</evidence>
<dbReference type="PANTHER" id="PTHR43671">
    <property type="entry name" value="SERINE/THREONINE-PROTEIN KINASE NEK"/>
    <property type="match status" value="1"/>
</dbReference>
<protein>
    <recommendedName>
        <fullName evidence="2">non-specific serine/threonine protein kinase</fullName>
        <ecNumber evidence="2">2.7.11.1</ecNumber>
    </recommendedName>
</protein>
<evidence type="ECO:0000259" key="8">
    <source>
        <dbReference type="PROSITE" id="PS50011"/>
    </source>
</evidence>
<comment type="caution">
    <text evidence="9">The sequence shown here is derived from an EMBL/GenBank/DDBJ whole genome shotgun (WGS) entry which is preliminary data.</text>
</comment>
<keyword evidence="9" id="KW-0723">Serine/threonine-protein kinase</keyword>
<dbReference type="InterPro" id="IPR017441">
    <property type="entry name" value="Protein_kinase_ATP_BS"/>
</dbReference>
<evidence type="ECO:0000256" key="5">
    <source>
        <dbReference type="ARBA" id="ARBA00022777"/>
    </source>
</evidence>
<evidence type="ECO:0000256" key="3">
    <source>
        <dbReference type="ARBA" id="ARBA00022679"/>
    </source>
</evidence>
<evidence type="ECO:0000256" key="2">
    <source>
        <dbReference type="ARBA" id="ARBA00012513"/>
    </source>
</evidence>
<name>A0ABV6Z2B7_UNCC1</name>
<dbReference type="PANTHER" id="PTHR43671:SF13">
    <property type="entry name" value="SERINE_THREONINE-PROTEIN KINASE NEK2"/>
    <property type="match status" value="1"/>
</dbReference>
<comment type="similarity">
    <text evidence="1">Belongs to the protein kinase superfamily. NEK Ser/Thr protein kinase family. NIMA subfamily.</text>
</comment>
<dbReference type="PROSITE" id="PS00107">
    <property type="entry name" value="PROTEIN_KINASE_ATP"/>
    <property type="match status" value="1"/>
</dbReference>
<dbReference type="GO" id="GO:0004674">
    <property type="term" value="F:protein serine/threonine kinase activity"/>
    <property type="evidence" value="ECO:0007669"/>
    <property type="project" value="UniProtKB-KW"/>
</dbReference>
<dbReference type="InterPro" id="IPR020635">
    <property type="entry name" value="Tyr_kinase_cat_dom"/>
</dbReference>
<dbReference type="Proteomes" id="UP001594351">
    <property type="component" value="Unassembled WGS sequence"/>
</dbReference>
<proteinExistence type="inferred from homology"/>
<dbReference type="InterPro" id="IPR008266">
    <property type="entry name" value="Tyr_kinase_AS"/>
</dbReference>
<evidence type="ECO:0000256" key="1">
    <source>
        <dbReference type="ARBA" id="ARBA00010886"/>
    </source>
</evidence>
<evidence type="ECO:0000313" key="10">
    <source>
        <dbReference type="Proteomes" id="UP001594351"/>
    </source>
</evidence>
<feature type="binding site" evidence="7">
    <location>
        <position position="40"/>
    </location>
    <ligand>
        <name>ATP</name>
        <dbReference type="ChEBI" id="CHEBI:30616"/>
    </ligand>
</feature>
<dbReference type="InterPro" id="IPR050660">
    <property type="entry name" value="NEK_Ser/Thr_kinase"/>
</dbReference>
<dbReference type="EC" id="2.7.11.1" evidence="2"/>
<dbReference type="PROSITE" id="PS00109">
    <property type="entry name" value="PROTEIN_KINASE_TYR"/>
    <property type="match status" value="1"/>
</dbReference>
<keyword evidence="6 7" id="KW-0067">ATP-binding</keyword>
<evidence type="ECO:0000256" key="7">
    <source>
        <dbReference type="PROSITE-ProRule" id="PRU10141"/>
    </source>
</evidence>
<sequence>MFFKGEKLGKFRIIDKLGSGGFAAVYLAEDTWIKKKVALKVPHNQDAELEDMLQEPRLLAALNHPNIVNVLSAGREGSTFYIVMEYVEGAALAQLIKDKGALPIEFALETCKQICLGLAHAHTEKILHRDLRPSNILLTKDFIVKIADFGISRVLDVSPYAHTKIGSPPYMAPEHLLGKAVFESDIYSLGVMMYEMMIGSLPFYDPNPSIIENMILKGKFLLPHEIIPAFPLDVEKIIRKAMSRDYRARYLNPKEVLDDIRRLETKEQSRSFPQIMHPLHEKSTTPRKRSNCWNCGKPVARFSDVCSHCGEEQ</sequence>
<reference evidence="9 10" key="1">
    <citation type="submission" date="2024-09" db="EMBL/GenBank/DDBJ databases">
        <title>Laminarin stimulates single cell rates of sulfate reduction while oxygen inhibits transcriptomic activity in coastal marine sediment.</title>
        <authorList>
            <person name="Lindsay M."/>
            <person name="Orcutt B."/>
            <person name="Emerson D."/>
            <person name="Stepanauskas R."/>
            <person name="D'Angelo T."/>
        </authorList>
    </citation>
    <scope>NUCLEOTIDE SEQUENCE [LARGE SCALE GENOMIC DNA]</scope>
    <source>
        <strain evidence="9">SAG AM-311-K15</strain>
    </source>
</reference>
<dbReference type="Gene3D" id="1.10.510.10">
    <property type="entry name" value="Transferase(Phosphotransferase) domain 1"/>
    <property type="match status" value="1"/>
</dbReference>